<dbReference type="Gene3D" id="3.10.450.50">
    <property type="match status" value="1"/>
</dbReference>
<sequence>MKSLGWKTIIATAAVTSLAGLAVAAAPTQAASPAVGGAHVRTAGGSRAHAALSPRELAALPLTGRHLTRHEIANLAVVLNAYHVAEGKSLDVPAFVNSFAEDGVFNDEVAGKAYQGKALGDVLPYMANLFPDVHRDLKRITVNGDVVSIELSIQGTFEGPLQTPAGTVKPTGAKVDAPTADFWYLRDGKVEKFNCYVGYTKMYSDMGVNLDWASAVDKH</sequence>
<feature type="signal peptide" evidence="1">
    <location>
        <begin position="1"/>
        <end position="30"/>
    </location>
</feature>
<organism evidence="3 4">
    <name type="scientific">Streptomyces yokosukanensis</name>
    <dbReference type="NCBI Taxonomy" id="67386"/>
    <lineage>
        <taxon>Bacteria</taxon>
        <taxon>Bacillati</taxon>
        <taxon>Actinomycetota</taxon>
        <taxon>Actinomycetes</taxon>
        <taxon>Kitasatosporales</taxon>
        <taxon>Streptomycetaceae</taxon>
        <taxon>Streptomyces</taxon>
    </lineage>
</organism>
<evidence type="ECO:0000256" key="1">
    <source>
        <dbReference type="SAM" id="SignalP"/>
    </source>
</evidence>
<dbReference type="EMBL" id="LMWN01000001">
    <property type="protein sequence ID" value="KUN10488.1"/>
    <property type="molecule type" value="Genomic_DNA"/>
</dbReference>
<gene>
    <name evidence="3" type="ORF">AQI95_01870</name>
</gene>
<dbReference type="STRING" id="67386.AQI95_01870"/>
<comment type="caution">
    <text evidence="3">The sequence shown here is derived from an EMBL/GenBank/DDBJ whole genome shotgun (WGS) entry which is preliminary data.</text>
</comment>
<dbReference type="Proteomes" id="UP000053127">
    <property type="component" value="Unassembled WGS sequence"/>
</dbReference>
<proteinExistence type="predicted"/>
<evidence type="ECO:0000313" key="3">
    <source>
        <dbReference type="EMBL" id="KUN10488.1"/>
    </source>
</evidence>
<keyword evidence="4" id="KW-1185">Reference proteome</keyword>
<dbReference type="SUPFAM" id="SSF54427">
    <property type="entry name" value="NTF2-like"/>
    <property type="match status" value="1"/>
</dbReference>
<accession>A0A101PFB5</accession>
<keyword evidence="1" id="KW-0732">Signal</keyword>
<feature type="chain" id="PRO_5007102628" description="SnoaL-like domain-containing protein" evidence="1">
    <location>
        <begin position="31"/>
        <end position="219"/>
    </location>
</feature>
<dbReference type="Pfam" id="PF12680">
    <property type="entry name" value="SnoaL_2"/>
    <property type="match status" value="1"/>
</dbReference>
<dbReference type="RefSeq" id="WP_067116116.1">
    <property type="nucleotide sequence ID" value="NZ_JBFACD010000041.1"/>
</dbReference>
<dbReference type="InterPro" id="IPR037401">
    <property type="entry name" value="SnoaL-like"/>
</dbReference>
<feature type="domain" description="SnoaL-like" evidence="2">
    <location>
        <begin position="91"/>
        <end position="190"/>
    </location>
</feature>
<dbReference type="InterPro" id="IPR032710">
    <property type="entry name" value="NTF2-like_dom_sf"/>
</dbReference>
<reference evidence="3 4" key="1">
    <citation type="submission" date="2015-10" db="EMBL/GenBank/DDBJ databases">
        <title>Draft genome sequence of Streptomyces yokosukanensis DSM 40224, type strain for the species Streptomyces yokosukanensis.</title>
        <authorList>
            <person name="Ruckert C."/>
            <person name="Winkler A."/>
            <person name="Kalinowski J."/>
            <person name="Kampfer P."/>
            <person name="Glaeser S."/>
        </authorList>
    </citation>
    <scope>NUCLEOTIDE SEQUENCE [LARGE SCALE GENOMIC DNA]</scope>
    <source>
        <strain evidence="3 4">DSM 40224</strain>
    </source>
</reference>
<dbReference type="AlphaFoldDB" id="A0A101PFB5"/>
<protein>
    <recommendedName>
        <fullName evidence="2">SnoaL-like domain-containing protein</fullName>
    </recommendedName>
</protein>
<evidence type="ECO:0000313" key="4">
    <source>
        <dbReference type="Proteomes" id="UP000053127"/>
    </source>
</evidence>
<name>A0A101PFB5_9ACTN</name>
<dbReference type="OrthoDB" id="129343at2"/>
<evidence type="ECO:0000259" key="2">
    <source>
        <dbReference type="Pfam" id="PF12680"/>
    </source>
</evidence>